<dbReference type="InterPro" id="IPR008930">
    <property type="entry name" value="Terpenoid_cyclase/PrenylTrfase"/>
</dbReference>
<feature type="chain" id="PRO_5023012201" description="Alpha-2-macroglobulin domain-containing protein" evidence="2">
    <location>
        <begin position="19"/>
        <end position="2158"/>
    </location>
</feature>
<proteinExistence type="inferred from homology"/>
<dbReference type="Pfam" id="PF13715">
    <property type="entry name" value="CarbopepD_reg_2"/>
    <property type="match status" value="1"/>
</dbReference>
<dbReference type="SUPFAM" id="SSF56935">
    <property type="entry name" value="Porins"/>
    <property type="match status" value="1"/>
</dbReference>
<evidence type="ECO:0000313" key="5">
    <source>
        <dbReference type="Proteomes" id="UP000321222"/>
    </source>
</evidence>
<dbReference type="InterPro" id="IPR002890">
    <property type="entry name" value="MG2"/>
</dbReference>
<name>A0A5B9FT59_9FLAO</name>
<dbReference type="SUPFAM" id="SSF49464">
    <property type="entry name" value="Carboxypeptidase regulatory domain-like"/>
    <property type="match status" value="1"/>
</dbReference>
<reference evidence="4 5" key="1">
    <citation type="submission" date="2019-08" db="EMBL/GenBank/DDBJ databases">
        <title>Flavobacterium alkalisoli sp. nov., isolated from rhizosphere soil of Suaeda salsa.</title>
        <authorList>
            <person name="Sun J.-Q."/>
            <person name="Xu L."/>
        </authorList>
    </citation>
    <scope>NUCLEOTIDE SEQUENCE [LARGE SCALE GENOMIC DNA]</scope>
    <source>
        <strain evidence="4 5">XS-5</strain>
    </source>
</reference>
<accession>A0A5B9FT59</accession>
<dbReference type="Proteomes" id="UP000321222">
    <property type="component" value="Chromosome"/>
</dbReference>
<dbReference type="InterPro" id="IPR041246">
    <property type="entry name" value="Bact_MG10"/>
</dbReference>
<keyword evidence="2" id="KW-0732">Signal</keyword>
<dbReference type="Pfam" id="PF00207">
    <property type="entry name" value="A2M"/>
    <property type="match status" value="1"/>
</dbReference>
<feature type="signal peptide" evidence="2">
    <location>
        <begin position="1"/>
        <end position="18"/>
    </location>
</feature>
<keyword evidence="5" id="KW-1185">Reference proteome</keyword>
<dbReference type="PANTHER" id="PTHR40094">
    <property type="entry name" value="ALPHA-2-MACROGLOBULIN HOMOLOG"/>
    <property type="match status" value="1"/>
</dbReference>
<dbReference type="InterPro" id="IPR012910">
    <property type="entry name" value="Plug_dom"/>
</dbReference>
<evidence type="ECO:0000256" key="1">
    <source>
        <dbReference type="ARBA" id="ARBA00010556"/>
    </source>
</evidence>
<protein>
    <recommendedName>
        <fullName evidence="3">Alpha-2-macroglobulin domain-containing protein</fullName>
    </recommendedName>
</protein>
<dbReference type="SMART" id="SM01360">
    <property type="entry name" value="A2M"/>
    <property type="match status" value="1"/>
</dbReference>
<dbReference type="Gene3D" id="2.170.130.10">
    <property type="entry name" value="TonB-dependent receptor, plug domain"/>
    <property type="match status" value="1"/>
</dbReference>
<organism evidence="4 5">
    <name type="scientific">Flavobacterium alkalisoli</name>
    <dbReference type="NCBI Taxonomy" id="2602769"/>
    <lineage>
        <taxon>Bacteria</taxon>
        <taxon>Pseudomonadati</taxon>
        <taxon>Bacteroidota</taxon>
        <taxon>Flavobacteriia</taxon>
        <taxon>Flavobacteriales</taxon>
        <taxon>Flavobacteriaceae</taxon>
        <taxon>Flavobacterium</taxon>
    </lineage>
</organism>
<dbReference type="GO" id="GO:0004866">
    <property type="term" value="F:endopeptidase inhibitor activity"/>
    <property type="evidence" value="ECO:0007669"/>
    <property type="project" value="InterPro"/>
</dbReference>
<evidence type="ECO:0000313" key="4">
    <source>
        <dbReference type="EMBL" id="QEE49379.1"/>
    </source>
</evidence>
<dbReference type="Pfam" id="PF07715">
    <property type="entry name" value="Plug"/>
    <property type="match status" value="1"/>
</dbReference>
<evidence type="ECO:0000256" key="2">
    <source>
        <dbReference type="SAM" id="SignalP"/>
    </source>
</evidence>
<dbReference type="InterPro" id="IPR001599">
    <property type="entry name" value="Macroglobln_a2"/>
</dbReference>
<dbReference type="InterPro" id="IPR037066">
    <property type="entry name" value="Plug_dom_sf"/>
</dbReference>
<dbReference type="PANTHER" id="PTHR40094:SF1">
    <property type="entry name" value="UBIQUITIN DOMAIN-CONTAINING PROTEIN"/>
    <property type="match status" value="1"/>
</dbReference>
<dbReference type="Gene3D" id="2.60.40.1930">
    <property type="match status" value="1"/>
</dbReference>
<dbReference type="SUPFAM" id="SSF48239">
    <property type="entry name" value="Terpenoid cyclases/Protein prenyltransferases"/>
    <property type="match status" value="1"/>
</dbReference>
<dbReference type="Gene3D" id="1.50.10.20">
    <property type="match status" value="1"/>
</dbReference>
<sequence>MKKALLLFILIIGFTVNAQDYNDRWEKVINYEIDGKIKSADKETDEILELAKKDRNEPQIIKAFFFKARHMQTLEENAQVKIFTLLKEEKEKASVPGKALMEFLYASTLKKFYNSINYKISNITYIEDAVPEDIMEWSRKNFTEAISEAYEQSIKSRDILYNVPLSDYDAIMELNPILAKTNRSLYDFLLEQYIVQYNMDLKTETVGILFADSETFQKADLRQYSASYNAIVLLQDTEKLYQSNNDSLNLQRAILRRLAFFDRHYNFYLAKENKNTIYLNTLIEVTEKWNKTPFLFEAKLRMAQIYYDLSSKDKHPEYRKKAVELCNEIIENSRYNHVASNAADLLNTLIKKQCNIETEKYIIPNEPFLAKVKFLNIDTLYVKLYKVNSNHDVIPNKNVEVTIFKYSLPKKADYFEYETELIIPAMQSGYYLLEVSPTEENEIYSKKAKITISNLASVEQQESNTKYSHYRILNRESGEPVKNAKILYAEKKYTTDKNGKAIIKQPKYKKGDGPKSKTPLIYYKKDTLSSYNHVQYSYRSENKNISKKSENDTPDIDVTGKIFTDRAIYRPGQTVYFKGIITQKVNSVYSVVPDIYVSIYITDSQGNELKTYRLKTNEFGSFSGEFQIPKNALTGEFEIEVDEDEDYELDENYNKVKDEHPFWDSENIYFDTFYKEFSVEEYKRPTFEIEFDKVKTSVLIDKPAVITGTARALNGANLTEAVVEYTISGFPDGSQDGEVKTDKDGKFTIEFIPKAPEDSDETELPVFTYDISVEVTDINGETHDKKFNVKAGYHDLRFYVYTPYQFTSEKKDKMWIESLNLNNYNIKSEAQVTIYKLIDEESKIKRDRPWLEPEIQTITQEEFENTFPYIPYKKAKKLTEREKVVYSQKLNLQDKENILTHDFSEWETGRYEIVVSTTDSTNHYIEYKNDFSFENTDKYSEQYIFKFKKLNENYITDGYIELELASSLDNLYVAIEAFTDGKRNYDKVVHLQNNKSTIKIPFTTNQHKAEVKYYYIWQNDFYSEVQKFDLRDNDEETLQITSYTLRSTLTPGNKETWSFSIKGNGKERFEALASMYDASLDQFKTDYWQDNTLREREYKYYHTPYLQTTVGGNVNTWGYSYYKSTDIYSFTTPDKINSFGFDINGSRFIFEKPATQKKILAEVGYEIKGVVGDELGPLPGANVILKGTQVSGQTNIDGEYTITASKGDVLEFSFTGYETILVTVDDATVYNVMMEEGMALSMVVKDVYRATTTKKSAMAVASVSGVAIEGRTNASILQSLQGQVAGLNIGTGSGQPGADSTIILRGVSSIDGNPQPLFIVDGVPVDEEGFRSLKTTDIANIEVYKDAAATSIYGNRGANGVIVISTYNALIQQSEELKKVGTRKNLDETAFFYPHLTTDKDGNLSFTFTTPEALTEWSMRLFAHSKDAKSGYFEHWAVTQKDLMVMPNMPRFLRETDTIVISAKVTNMTAAPKTGNAMLMLYNAVDMQPIDDIALNSNNVKPFTVPGKGNTMVNWKITVPRGMEGIQYKVVAKTENYTDGVESILPVLTNRTLVTESIPLWVKPNETKEYTLEKLKNNTSSTLKNHKIVFEYTSNPAWIAIQSLPYLMEYEHQCSEQLFSRIYANTIAASILDSNPKIKEVFDSWKKEGAPTSKLEQNEELKSIILAESPWLLDTESEAEKKNRIALLFDLYRMKGSIAANLAVLEDRQNESGGFAWFEGGKENEYITRHILAGMGHLAKLKMEDPEEYSSDYITKKGIKYIDKCFTEAERERAKKDKKSVISSAYVPLHYLYTRSFYTKQYPVQDSLKIRIDKYIDNIKDNWLEYRLYEKGMAALVLNRFGDTITAKKITESLRETSSNNTEWGMYWISNKAGWYWYESPIETQALLIEAMIEIDNDIESADAMKVWLIKNKQNKNWPTTKATTEAVYALLMKGGEWLSVKDKTSISLGNTEALNKKLAENSKEAGTGYLKLEWDSKEITKELADLKIENKSTVPGYGGLYWQYFEDLDKIEDAQKGIMNITKELYLKNKYGSEASLSQITQQTPLKTGDLVTVRIILKLTEDMEYVHLKDMRASAFEPVDVISGHKWEKGMSYYKSTKDAATHFFFDRLSKGTYVLEYDVRVNNAGEFSNGISTIQSMYAPEFSGHTKGIRIKAIP</sequence>
<feature type="domain" description="Alpha-2-macroglobulin" evidence="3">
    <location>
        <begin position="1389"/>
        <end position="1479"/>
    </location>
</feature>
<evidence type="ECO:0000259" key="3">
    <source>
        <dbReference type="SMART" id="SM01360"/>
    </source>
</evidence>
<dbReference type="Pfam" id="PF01835">
    <property type="entry name" value="MG2"/>
    <property type="match status" value="1"/>
</dbReference>
<dbReference type="InterPro" id="IPR051802">
    <property type="entry name" value="YfhM-like"/>
</dbReference>
<dbReference type="EMBL" id="CP042831">
    <property type="protein sequence ID" value="QEE49379.1"/>
    <property type="molecule type" value="Genomic_DNA"/>
</dbReference>
<gene>
    <name evidence="4" type="ORF">FUA48_07235</name>
</gene>
<dbReference type="RefSeq" id="WP_147582919.1">
    <property type="nucleotide sequence ID" value="NZ_CP042831.1"/>
</dbReference>
<dbReference type="Pfam" id="PF17973">
    <property type="entry name" value="bMG10"/>
    <property type="match status" value="1"/>
</dbReference>
<dbReference type="KEGG" id="fak:FUA48_07235"/>
<comment type="similarity">
    <text evidence="1">Belongs to the protease inhibitor I39 (alpha-2-macroglobulin) family. Bacterial alpha-2-macroglobulin subfamily.</text>
</comment>
<dbReference type="OrthoDB" id="9767116at2"/>
<dbReference type="InterPro" id="IPR008969">
    <property type="entry name" value="CarboxyPept-like_regulatory"/>
</dbReference>